<dbReference type="AlphaFoldDB" id="A0A433DCV8"/>
<evidence type="ECO:0000313" key="1">
    <source>
        <dbReference type="EMBL" id="RUP48659.1"/>
    </source>
</evidence>
<accession>A0A433DCV8</accession>
<dbReference type="EMBL" id="RBNI01003125">
    <property type="protein sequence ID" value="RUP48659.1"/>
    <property type="molecule type" value="Genomic_DNA"/>
</dbReference>
<comment type="caution">
    <text evidence="1">The sequence shown here is derived from an EMBL/GenBank/DDBJ whole genome shotgun (WGS) entry which is preliminary data.</text>
</comment>
<proteinExistence type="predicted"/>
<sequence length="70" mass="8247">MAYWIETPPEHWDLNYLQEWVATGHPSEKAKITVAISMTATAVPEKNTGRIRSYQELFKETNNIQYQTRY</sequence>
<reference evidence="1 2" key="1">
    <citation type="journal article" date="2018" name="New Phytol.">
        <title>Phylogenomics of Endogonaceae and evolution of mycorrhizas within Mucoromycota.</title>
        <authorList>
            <person name="Chang Y."/>
            <person name="Desiro A."/>
            <person name="Na H."/>
            <person name="Sandor L."/>
            <person name="Lipzen A."/>
            <person name="Clum A."/>
            <person name="Barry K."/>
            <person name="Grigoriev I.V."/>
            <person name="Martin F.M."/>
            <person name="Stajich J.E."/>
            <person name="Smith M.E."/>
            <person name="Bonito G."/>
            <person name="Spatafora J.W."/>
        </authorList>
    </citation>
    <scope>NUCLEOTIDE SEQUENCE [LARGE SCALE GENOMIC DNA]</scope>
    <source>
        <strain evidence="1 2">GMNB39</strain>
    </source>
</reference>
<organism evidence="1 2">
    <name type="scientific">Jimgerdemannia flammicorona</name>
    <dbReference type="NCBI Taxonomy" id="994334"/>
    <lineage>
        <taxon>Eukaryota</taxon>
        <taxon>Fungi</taxon>
        <taxon>Fungi incertae sedis</taxon>
        <taxon>Mucoromycota</taxon>
        <taxon>Mucoromycotina</taxon>
        <taxon>Endogonomycetes</taxon>
        <taxon>Endogonales</taxon>
        <taxon>Endogonaceae</taxon>
        <taxon>Jimgerdemannia</taxon>
    </lineage>
</organism>
<protein>
    <submittedName>
        <fullName evidence="1">Uncharacterized protein</fullName>
    </submittedName>
</protein>
<keyword evidence="2" id="KW-1185">Reference proteome</keyword>
<name>A0A433DCV8_9FUNG</name>
<dbReference type="Proteomes" id="UP000268093">
    <property type="component" value="Unassembled WGS sequence"/>
</dbReference>
<evidence type="ECO:0000313" key="2">
    <source>
        <dbReference type="Proteomes" id="UP000268093"/>
    </source>
</evidence>
<gene>
    <name evidence="1" type="ORF">BC936DRAFT_144221</name>
</gene>